<dbReference type="InterPro" id="IPR043502">
    <property type="entry name" value="DNA/RNA_pol_sf"/>
</dbReference>
<dbReference type="SUPFAM" id="SSF56672">
    <property type="entry name" value="DNA/RNA polymerases"/>
    <property type="match status" value="1"/>
</dbReference>
<comment type="caution">
    <text evidence="1">The sequence shown here is derived from an EMBL/GenBank/DDBJ whole genome shotgun (WGS) entry which is preliminary data.</text>
</comment>
<evidence type="ECO:0000313" key="1">
    <source>
        <dbReference type="EMBL" id="GFD28597.1"/>
    </source>
</evidence>
<dbReference type="InterPro" id="IPR051320">
    <property type="entry name" value="Viral_Replic_Matur_Polypro"/>
</dbReference>
<dbReference type="Gene3D" id="3.30.70.270">
    <property type="match status" value="1"/>
</dbReference>
<name>A0A699V0M2_TANCI</name>
<dbReference type="EMBL" id="BKCJ011386931">
    <property type="protein sequence ID" value="GFD28597.1"/>
    <property type="molecule type" value="Genomic_DNA"/>
</dbReference>
<dbReference type="PANTHER" id="PTHR33064">
    <property type="entry name" value="POL PROTEIN"/>
    <property type="match status" value="1"/>
</dbReference>
<reference evidence="1" key="1">
    <citation type="journal article" date="2019" name="Sci. Rep.">
        <title>Draft genome of Tanacetum cinerariifolium, the natural source of mosquito coil.</title>
        <authorList>
            <person name="Yamashiro T."/>
            <person name="Shiraishi A."/>
            <person name="Satake H."/>
            <person name="Nakayama K."/>
        </authorList>
    </citation>
    <scope>NUCLEOTIDE SEQUENCE</scope>
</reference>
<dbReference type="PANTHER" id="PTHR33064:SF37">
    <property type="entry name" value="RIBONUCLEASE H"/>
    <property type="match status" value="1"/>
</dbReference>
<organism evidence="1">
    <name type="scientific">Tanacetum cinerariifolium</name>
    <name type="common">Dalmatian daisy</name>
    <name type="synonym">Chrysanthemum cinerariifolium</name>
    <dbReference type="NCBI Taxonomy" id="118510"/>
    <lineage>
        <taxon>Eukaryota</taxon>
        <taxon>Viridiplantae</taxon>
        <taxon>Streptophyta</taxon>
        <taxon>Embryophyta</taxon>
        <taxon>Tracheophyta</taxon>
        <taxon>Spermatophyta</taxon>
        <taxon>Magnoliopsida</taxon>
        <taxon>eudicotyledons</taxon>
        <taxon>Gunneridae</taxon>
        <taxon>Pentapetalae</taxon>
        <taxon>asterids</taxon>
        <taxon>campanulids</taxon>
        <taxon>Asterales</taxon>
        <taxon>Asteraceae</taxon>
        <taxon>Asteroideae</taxon>
        <taxon>Anthemideae</taxon>
        <taxon>Anthemidinae</taxon>
        <taxon>Tanacetum</taxon>
    </lineage>
</organism>
<sequence length="76" mass="8579">MAYKLILTRRFVKNYAATASPLTDILKLQQFQWNDSANKASQALKQEMESLVTLALLDFTQPFDVTTDASVKPSVR</sequence>
<gene>
    <name evidence="1" type="ORF">Tci_900566</name>
</gene>
<dbReference type="AlphaFoldDB" id="A0A699V0M2"/>
<accession>A0A699V0M2</accession>
<proteinExistence type="predicted"/>
<protein>
    <submittedName>
        <fullName evidence="1">Putative retroelement Pol polyprotein</fullName>
    </submittedName>
</protein>
<dbReference type="InterPro" id="IPR043128">
    <property type="entry name" value="Rev_trsase/Diguanyl_cyclase"/>
</dbReference>
<feature type="non-terminal residue" evidence="1">
    <location>
        <position position="76"/>
    </location>
</feature>